<evidence type="ECO:0000313" key="2">
    <source>
        <dbReference type="Proteomes" id="UP001060215"/>
    </source>
</evidence>
<sequence>MAIERRRASLRETESLQNESPIPQVQNVLDPSVPTSGAQLEHDISMISPNRTVGMRKSFPSSVGKVPKILLDITNQNVGQPNCLTPQKKFLNSIDTVEKVVMEELKKLKSTPGMLHYVLDHVYGAFVHRTKISPPFFSRGWGGTKLDPLEKLIK</sequence>
<evidence type="ECO:0000313" key="1">
    <source>
        <dbReference type="EMBL" id="KAI7990370.1"/>
    </source>
</evidence>
<protein>
    <submittedName>
        <fullName evidence="1">Protein POLYCHOME</fullName>
    </submittedName>
</protein>
<keyword evidence="2" id="KW-1185">Reference proteome</keyword>
<reference evidence="1 2" key="1">
    <citation type="journal article" date="2022" name="Plant J.">
        <title>Chromosome-level genome of Camellia lanceoleosa provides a valuable resource for understanding genome evolution and self-incompatibility.</title>
        <authorList>
            <person name="Gong W."/>
            <person name="Xiao S."/>
            <person name="Wang L."/>
            <person name="Liao Z."/>
            <person name="Chang Y."/>
            <person name="Mo W."/>
            <person name="Hu G."/>
            <person name="Li W."/>
            <person name="Zhao G."/>
            <person name="Zhu H."/>
            <person name="Hu X."/>
            <person name="Ji K."/>
            <person name="Xiang X."/>
            <person name="Song Q."/>
            <person name="Yuan D."/>
            <person name="Jin S."/>
            <person name="Zhang L."/>
        </authorList>
    </citation>
    <scope>NUCLEOTIDE SEQUENCE [LARGE SCALE GENOMIC DNA]</scope>
    <source>
        <strain evidence="1">SQ_2022a</strain>
    </source>
</reference>
<name>A0ACC0FQQ8_9ERIC</name>
<proteinExistence type="predicted"/>
<dbReference type="EMBL" id="CM045770">
    <property type="protein sequence ID" value="KAI7990370.1"/>
    <property type="molecule type" value="Genomic_DNA"/>
</dbReference>
<gene>
    <name evidence="1" type="ORF">LOK49_LG12G00130</name>
</gene>
<organism evidence="1 2">
    <name type="scientific">Camellia lanceoleosa</name>
    <dbReference type="NCBI Taxonomy" id="1840588"/>
    <lineage>
        <taxon>Eukaryota</taxon>
        <taxon>Viridiplantae</taxon>
        <taxon>Streptophyta</taxon>
        <taxon>Embryophyta</taxon>
        <taxon>Tracheophyta</taxon>
        <taxon>Spermatophyta</taxon>
        <taxon>Magnoliopsida</taxon>
        <taxon>eudicotyledons</taxon>
        <taxon>Gunneridae</taxon>
        <taxon>Pentapetalae</taxon>
        <taxon>asterids</taxon>
        <taxon>Ericales</taxon>
        <taxon>Theaceae</taxon>
        <taxon>Camellia</taxon>
    </lineage>
</organism>
<accession>A0ACC0FQQ8</accession>
<dbReference type="Proteomes" id="UP001060215">
    <property type="component" value="Chromosome 13"/>
</dbReference>
<comment type="caution">
    <text evidence="1">The sequence shown here is derived from an EMBL/GenBank/DDBJ whole genome shotgun (WGS) entry which is preliminary data.</text>
</comment>